<dbReference type="OrthoDB" id="9803914at2"/>
<dbReference type="GO" id="GO:0006284">
    <property type="term" value="P:base-excision repair"/>
    <property type="evidence" value="ECO:0007669"/>
    <property type="project" value="TreeGrafter"/>
</dbReference>
<dbReference type="NCBIfam" id="TIGR00195">
    <property type="entry name" value="exoDNase_III"/>
    <property type="match status" value="1"/>
</dbReference>
<comment type="caution">
    <text evidence="10">The sequence shown here is derived from an EMBL/GenBank/DDBJ whole genome shotgun (WGS) entry which is preliminary data.</text>
</comment>
<reference evidence="10 11" key="1">
    <citation type="journal article" date="2019" name="Appl. Microbiol. Biotechnol.">
        <title>Uncovering carbohydrate metabolism through a genotype-phenotype association study of 56 lactic acid bacteria genomes.</title>
        <authorList>
            <person name="Buron-Moles G."/>
            <person name="Chailyan A."/>
            <person name="Dolejs I."/>
            <person name="Forster J."/>
            <person name="Miks M.H."/>
        </authorList>
    </citation>
    <scope>NUCLEOTIDE SEQUENCE [LARGE SCALE GENOMIC DNA]</scope>
    <source>
        <strain evidence="10 11">ATCC 49373</strain>
    </source>
</reference>
<dbReference type="InterPro" id="IPR020848">
    <property type="entry name" value="AP_endonuclease_F1_CS"/>
</dbReference>
<feature type="site" description="Important for catalytic activity" evidence="8">
    <location>
        <position position="216"/>
    </location>
</feature>
<dbReference type="PROSITE" id="PS00728">
    <property type="entry name" value="AP_NUCLEASE_F1_3"/>
    <property type="match status" value="1"/>
</dbReference>
<feature type="site" description="Transition state stabilizer" evidence="8">
    <location>
        <position position="146"/>
    </location>
</feature>
<evidence type="ECO:0000256" key="5">
    <source>
        <dbReference type="ARBA" id="ARBA00022842"/>
    </source>
</evidence>
<feature type="binding site" evidence="7">
    <location>
        <position position="146"/>
    </location>
    <ligand>
        <name>Mg(2+)</name>
        <dbReference type="ChEBI" id="CHEBI:18420"/>
        <label>1</label>
    </ligand>
</feature>
<evidence type="ECO:0000256" key="4">
    <source>
        <dbReference type="ARBA" id="ARBA00022801"/>
    </source>
</evidence>
<evidence type="ECO:0000256" key="2">
    <source>
        <dbReference type="ARBA" id="ARBA00007092"/>
    </source>
</evidence>
<dbReference type="InterPro" id="IPR020847">
    <property type="entry name" value="AP_endonuclease_F1_BS"/>
</dbReference>
<dbReference type="SUPFAM" id="SSF56219">
    <property type="entry name" value="DNase I-like"/>
    <property type="match status" value="1"/>
</dbReference>
<proteinExistence type="inferred from homology"/>
<keyword evidence="4" id="KW-0378">Hydrolase</keyword>
<dbReference type="PROSITE" id="PS00726">
    <property type="entry name" value="AP_NUCLEASE_F1_1"/>
    <property type="match status" value="1"/>
</dbReference>
<feature type="site" description="Interaction with DNA substrate" evidence="8">
    <location>
        <position position="242"/>
    </location>
</feature>
<name>A0A4R5NKQ4_9LACO</name>
<gene>
    <name evidence="10" type="ORF">C5L31_000149</name>
</gene>
<evidence type="ECO:0000313" key="10">
    <source>
        <dbReference type="EMBL" id="TDG75232.1"/>
    </source>
</evidence>
<feature type="active site" evidence="6">
    <location>
        <position position="105"/>
    </location>
</feature>
<dbReference type="InterPro" id="IPR005135">
    <property type="entry name" value="Endo/exonuclease/phosphatase"/>
</dbReference>
<dbReference type="NCBIfam" id="TIGR00633">
    <property type="entry name" value="xth"/>
    <property type="match status" value="1"/>
</dbReference>
<evidence type="ECO:0000256" key="6">
    <source>
        <dbReference type="PIRSR" id="PIRSR604808-1"/>
    </source>
</evidence>
<dbReference type="CDD" id="cd09087">
    <property type="entry name" value="Ape1-like_AP-endo"/>
    <property type="match status" value="1"/>
</dbReference>
<keyword evidence="5 7" id="KW-0460">Magnesium</keyword>
<evidence type="ECO:0000256" key="1">
    <source>
        <dbReference type="ARBA" id="ARBA00001936"/>
    </source>
</evidence>
<dbReference type="PANTHER" id="PTHR22748">
    <property type="entry name" value="AP ENDONUCLEASE"/>
    <property type="match status" value="1"/>
</dbReference>
<dbReference type="InterPro" id="IPR036691">
    <property type="entry name" value="Endo/exonu/phosph_ase_sf"/>
</dbReference>
<comment type="similarity">
    <text evidence="2">Belongs to the DNA repair enzymes AP/ExoA family.</text>
</comment>
<keyword evidence="11" id="KW-1185">Reference proteome</keyword>
<feature type="domain" description="Endonuclease/exonuclease/phosphatase" evidence="9">
    <location>
        <begin position="4"/>
        <end position="242"/>
    </location>
</feature>
<dbReference type="Pfam" id="PF03372">
    <property type="entry name" value="Exo_endo_phos"/>
    <property type="match status" value="1"/>
</dbReference>
<feature type="binding site" evidence="7">
    <location>
        <position position="241"/>
    </location>
    <ligand>
        <name>Mg(2+)</name>
        <dbReference type="ChEBI" id="CHEBI:18420"/>
        <label>1</label>
    </ligand>
</feature>
<dbReference type="EMBL" id="PUFO01000067">
    <property type="protein sequence ID" value="TDG75232.1"/>
    <property type="molecule type" value="Genomic_DNA"/>
</dbReference>
<dbReference type="GO" id="GO:0046872">
    <property type="term" value="F:metal ion binding"/>
    <property type="evidence" value="ECO:0007669"/>
    <property type="project" value="UniProtKB-KW"/>
</dbReference>
<protein>
    <recommendedName>
        <fullName evidence="9">Endonuclease/exonuclease/phosphatase domain-containing protein</fullName>
    </recommendedName>
</protein>
<sequence length="254" mass="29671">MKFISWNVNGLRAVVKKDFEAEFEALDADFFCIQETKMQENQLSLDLPNYHQYYNYAEQKGYSGTGIFTKHEPLSVHYGINVPELDHEGRTITLEYKSFFLVTCYTPNSGHELKRLDFRMQWDPAFQSYLLKLNKRKPVIICGDLNVAHSEIDLKSPTSNHHNAGFTDEERENFTTLLDSGFIDTYRYFYPDKKEKYSWWSYRTKAREVNSGWRIDYFLASKSLAPRISDANILTNVMGSDHCPVVLMTHNLEV</sequence>
<feature type="binding site" evidence="7">
    <location>
        <position position="144"/>
    </location>
    <ligand>
        <name>Mg(2+)</name>
        <dbReference type="ChEBI" id="CHEBI:18420"/>
        <label>1</label>
    </ligand>
</feature>
<evidence type="ECO:0000259" key="9">
    <source>
        <dbReference type="Pfam" id="PF03372"/>
    </source>
</evidence>
<dbReference type="PROSITE" id="PS51435">
    <property type="entry name" value="AP_NUCLEASE_F1_4"/>
    <property type="match status" value="1"/>
</dbReference>
<evidence type="ECO:0000313" key="11">
    <source>
        <dbReference type="Proteomes" id="UP000294854"/>
    </source>
</evidence>
<feature type="binding site" evidence="7">
    <location>
        <position position="7"/>
    </location>
    <ligand>
        <name>Mg(2+)</name>
        <dbReference type="ChEBI" id="CHEBI:18420"/>
        <label>1</label>
    </ligand>
</feature>
<dbReference type="RefSeq" id="WP_010620597.1">
    <property type="nucleotide sequence ID" value="NZ_CP042371.1"/>
</dbReference>
<feature type="active site" description="Proton donor/acceptor" evidence="6">
    <location>
        <position position="144"/>
    </location>
</feature>
<feature type="binding site" evidence="7">
    <location>
        <position position="242"/>
    </location>
    <ligand>
        <name>Mg(2+)</name>
        <dbReference type="ChEBI" id="CHEBI:18420"/>
        <label>1</label>
    </ligand>
</feature>
<dbReference type="PANTHER" id="PTHR22748:SF6">
    <property type="entry name" value="DNA-(APURINIC OR APYRIMIDINIC SITE) ENDONUCLEASE"/>
    <property type="match status" value="1"/>
</dbReference>
<accession>A0A4R5NKQ4</accession>
<keyword evidence="7" id="KW-0464">Manganese</keyword>
<evidence type="ECO:0000256" key="3">
    <source>
        <dbReference type="ARBA" id="ARBA00022723"/>
    </source>
</evidence>
<keyword evidence="3 7" id="KW-0479">Metal-binding</keyword>
<dbReference type="GO" id="GO:0003677">
    <property type="term" value="F:DNA binding"/>
    <property type="evidence" value="ECO:0007669"/>
    <property type="project" value="InterPro"/>
</dbReference>
<dbReference type="GO" id="GO:0008311">
    <property type="term" value="F:double-stranded DNA 3'-5' DNA exonuclease activity"/>
    <property type="evidence" value="ECO:0007669"/>
    <property type="project" value="TreeGrafter"/>
</dbReference>
<comment type="cofactor">
    <cofactor evidence="7">
        <name>Mg(2+)</name>
        <dbReference type="ChEBI" id="CHEBI:18420"/>
    </cofactor>
    <cofactor evidence="7">
        <name>Mn(2+)</name>
        <dbReference type="ChEBI" id="CHEBI:29035"/>
    </cofactor>
    <text evidence="7">Probably binds two magnesium or manganese ions per subunit.</text>
</comment>
<dbReference type="AlphaFoldDB" id="A0A4R5NKQ4"/>
<dbReference type="Gene3D" id="3.60.10.10">
    <property type="entry name" value="Endonuclease/exonuclease/phosphatase"/>
    <property type="match status" value="1"/>
</dbReference>
<dbReference type="GO" id="GO:0003906">
    <property type="term" value="F:DNA-(apurinic or apyrimidinic site) endonuclease activity"/>
    <property type="evidence" value="ECO:0007669"/>
    <property type="project" value="TreeGrafter"/>
</dbReference>
<organism evidence="10 11">
    <name type="scientific">Secundilactobacillus malefermentans</name>
    <dbReference type="NCBI Taxonomy" id="176292"/>
    <lineage>
        <taxon>Bacteria</taxon>
        <taxon>Bacillati</taxon>
        <taxon>Bacillota</taxon>
        <taxon>Bacilli</taxon>
        <taxon>Lactobacillales</taxon>
        <taxon>Lactobacillaceae</taxon>
        <taxon>Secundilactobacillus</taxon>
    </lineage>
</organism>
<dbReference type="Proteomes" id="UP000294854">
    <property type="component" value="Unassembled WGS sequence"/>
</dbReference>
<dbReference type="STRING" id="1122149.FD44_GL001320"/>
<evidence type="ECO:0000256" key="7">
    <source>
        <dbReference type="PIRSR" id="PIRSR604808-2"/>
    </source>
</evidence>
<feature type="binding site" evidence="7">
    <location>
        <position position="35"/>
    </location>
    <ligand>
        <name>Mg(2+)</name>
        <dbReference type="ChEBI" id="CHEBI:18420"/>
        <label>1</label>
    </ligand>
</feature>
<dbReference type="InterPro" id="IPR004808">
    <property type="entry name" value="AP_endonuc_1"/>
</dbReference>
<comment type="cofactor">
    <cofactor evidence="1">
        <name>Mn(2+)</name>
        <dbReference type="ChEBI" id="CHEBI:29035"/>
    </cofactor>
</comment>
<evidence type="ECO:0000256" key="8">
    <source>
        <dbReference type="PIRSR" id="PIRSR604808-3"/>
    </source>
</evidence>
<dbReference type="GO" id="GO:0008081">
    <property type="term" value="F:phosphoric diester hydrolase activity"/>
    <property type="evidence" value="ECO:0007669"/>
    <property type="project" value="TreeGrafter"/>
</dbReference>
<feature type="active site" description="Proton acceptor" evidence="6">
    <location>
        <position position="242"/>
    </location>
</feature>